<feature type="transmembrane region" description="Helical" evidence="2">
    <location>
        <begin position="180"/>
        <end position="203"/>
    </location>
</feature>
<proteinExistence type="predicted"/>
<evidence type="ECO:0000256" key="2">
    <source>
        <dbReference type="SAM" id="Phobius"/>
    </source>
</evidence>
<keyword evidence="4" id="KW-1185">Reference proteome</keyword>
<feature type="region of interest" description="Disordered" evidence="1">
    <location>
        <begin position="1"/>
        <end position="24"/>
    </location>
</feature>
<comment type="caution">
    <text evidence="3">The sequence shown here is derived from an EMBL/GenBank/DDBJ whole genome shotgun (WGS) entry which is preliminary data.</text>
</comment>
<keyword evidence="2" id="KW-1133">Transmembrane helix</keyword>
<evidence type="ECO:0000256" key="1">
    <source>
        <dbReference type="SAM" id="MobiDB-lite"/>
    </source>
</evidence>
<dbReference type="Proteomes" id="UP000239907">
    <property type="component" value="Unassembled WGS sequence"/>
</dbReference>
<keyword evidence="2" id="KW-0812">Transmembrane</keyword>
<accession>A0A2S7U2U3</accession>
<reference evidence="3 4" key="1">
    <citation type="submission" date="2016-12" db="EMBL/GenBank/DDBJ databases">
        <title>Study of bacterial adaptation to deep sea.</title>
        <authorList>
            <person name="Song J."/>
            <person name="Yoshizawa S."/>
            <person name="Kogure K."/>
        </authorList>
    </citation>
    <scope>NUCLEOTIDE SEQUENCE [LARGE SCALE GENOMIC DNA]</scope>
    <source>
        <strain evidence="3 4">SAORIC-165</strain>
    </source>
</reference>
<feature type="transmembrane region" description="Helical" evidence="2">
    <location>
        <begin position="215"/>
        <end position="236"/>
    </location>
</feature>
<dbReference type="AlphaFoldDB" id="A0A2S7U2U3"/>
<dbReference type="RefSeq" id="WP_105043803.1">
    <property type="nucleotide sequence ID" value="NZ_MQWA01000001.1"/>
</dbReference>
<evidence type="ECO:0000313" key="4">
    <source>
        <dbReference type="Proteomes" id="UP000239907"/>
    </source>
</evidence>
<sequence>MSRRARKPPPRRRSHSATRRAQRPKLWESIQGANKRAHQRANQRSWRRQGLTSVHAAIADTYEDDYSLPTGQLLLRSFLALFLLLPSAISTLALFTIAEHTGKSHFWMELLRSRPFIFFFTGCFLMCGWFYSKLLSNFFLYLYVLGHELTHVIFIYICGGKVSGFNVTLDGGYVMTNKSNILIALSPYFVPFWSFIVLFISGLLRLFWDIPYHDYVLYFAIGGTWTFHLAWTIWMIPRDQPDLKENGTFFSAVLIYMANVLLLATMLCLVPGGLNFKSYAVHWVSLFSGAMDFSETILRQVVTQL</sequence>
<feature type="transmembrane region" description="Helical" evidence="2">
    <location>
        <begin position="73"/>
        <end position="95"/>
    </location>
</feature>
<feature type="compositionally biased region" description="Basic residues" evidence="1">
    <location>
        <begin position="1"/>
        <end position="23"/>
    </location>
</feature>
<gene>
    <name evidence="3" type="ORF">BSZ32_12955</name>
</gene>
<keyword evidence="2" id="KW-0472">Membrane</keyword>
<evidence type="ECO:0000313" key="3">
    <source>
        <dbReference type="EMBL" id="PQJ29309.1"/>
    </source>
</evidence>
<dbReference type="EMBL" id="MQWA01000001">
    <property type="protein sequence ID" value="PQJ29309.1"/>
    <property type="molecule type" value="Genomic_DNA"/>
</dbReference>
<feature type="transmembrane region" description="Helical" evidence="2">
    <location>
        <begin position="248"/>
        <end position="274"/>
    </location>
</feature>
<protein>
    <submittedName>
        <fullName evidence="3">Uncharacterized protein</fullName>
    </submittedName>
</protein>
<dbReference type="OrthoDB" id="9803607at2"/>
<feature type="transmembrane region" description="Helical" evidence="2">
    <location>
        <begin position="116"/>
        <end position="132"/>
    </location>
</feature>
<name>A0A2S7U2U3_9BACT</name>
<organism evidence="3 4">
    <name type="scientific">Rubritalea profundi</name>
    <dbReference type="NCBI Taxonomy" id="1658618"/>
    <lineage>
        <taxon>Bacteria</taxon>
        <taxon>Pseudomonadati</taxon>
        <taxon>Verrucomicrobiota</taxon>
        <taxon>Verrucomicrobiia</taxon>
        <taxon>Verrucomicrobiales</taxon>
        <taxon>Rubritaleaceae</taxon>
        <taxon>Rubritalea</taxon>
    </lineage>
</organism>